<evidence type="ECO:0000313" key="1">
    <source>
        <dbReference type="EMBL" id="SFL01807.1"/>
    </source>
</evidence>
<keyword evidence="2" id="KW-1185">Reference proteome</keyword>
<dbReference type="AlphaFoldDB" id="A0A1I4EB22"/>
<dbReference type="OrthoDB" id="7275295at2"/>
<protein>
    <recommendedName>
        <fullName evidence="3">SpoVT-AbrB domain-containing protein</fullName>
    </recommendedName>
</protein>
<accession>A0A1I4EB22</accession>
<evidence type="ECO:0000313" key="2">
    <source>
        <dbReference type="Proteomes" id="UP000199473"/>
    </source>
</evidence>
<sequence>MRVLLKISPQSQITLRKDLRAALGPCSHVEVEAVKGRLILRPAAGLTLDEARDAYGKHGITVEVLKEALTIVKRRQGGASE</sequence>
<dbReference type="EMBL" id="FOSQ01000014">
    <property type="protein sequence ID" value="SFL01807.1"/>
    <property type="molecule type" value="Genomic_DNA"/>
</dbReference>
<dbReference type="Proteomes" id="UP000199473">
    <property type="component" value="Unassembled WGS sequence"/>
</dbReference>
<proteinExistence type="predicted"/>
<reference evidence="1 2" key="1">
    <citation type="submission" date="2016-10" db="EMBL/GenBank/DDBJ databases">
        <authorList>
            <person name="de Groot N.N."/>
        </authorList>
    </citation>
    <scope>NUCLEOTIDE SEQUENCE [LARGE SCALE GENOMIC DNA]</scope>
    <source>
        <strain evidence="1 2">DSM 19981</strain>
    </source>
</reference>
<dbReference type="STRING" id="1123062.SAMN02745775_114137"/>
<organism evidence="1 2">
    <name type="scientific">Falsiroseomonas stagni DSM 19981</name>
    <dbReference type="NCBI Taxonomy" id="1123062"/>
    <lineage>
        <taxon>Bacteria</taxon>
        <taxon>Pseudomonadati</taxon>
        <taxon>Pseudomonadota</taxon>
        <taxon>Alphaproteobacteria</taxon>
        <taxon>Acetobacterales</taxon>
        <taxon>Roseomonadaceae</taxon>
        <taxon>Falsiroseomonas</taxon>
    </lineage>
</organism>
<dbReference type="RefSeq" id="WP_092962702.1">
    <property type="nucleotide sequence ID" value="NZ_FOSQ01000014.1"/>
</dbReference>
<evidence type="ECO:0008006" key="3">
    <source>
        <dbReference type="Google" id="ProtNLM"/>
    </source>
</evidence>
<gene>
    <name evidence="1" type="ORF">SAMN02745775_114137</name>
</gene>
<name>A0A1I4EB22_9PROT</name>